<evidence type="ECO:0000259" key="2">
    <source>
        <dbReference type="PROSITE" id="PS50093"/>
    </source>
</evidence>
<dbReference type="Gene3D" id="2.60.40.10">
    <property type="entry name" value="Immunoglobulins"/>
    <property type="match status" value="4"/>
</dbReference>
<dbReference type="InterPro" id="IPR035234">
    <property type="entry name" value="IgGFc-bd_N"/>
</dbReference>
<dbReference type="PROSITE" id="PS50093">
    <property type="entry name" value="PKD"/>
    <property type="match status" value="3"/>
</dbReference>
<dbReference type="InterPro" id="IPR035986">
    <property type="entry name" value="PKD_dom_sf"/>
</dbReference>
<dbReference type="SUPFAM" id="SSF49299">
    <property type="entry name" value="PKD domain"/>
    <property type="match status" value="4"/>
</dbReference>
<dbReference type="NCBIfam" id="TIGR04131">
    <property type="entry name" value="Bac_Flav_CTERM"/>
    <property type="match status" value="1"/>
</dbReference>
<feature type="chain" id="PRO_5026803189" evidence="1">
    <location>
        <begin position="24"/>
        <end position="1093"/>
    </location>
</feature>
<evidence type="ECO:0000313" key="4">
    <source>
        <dbReference type="Proteomes" id="UP000468388"/>
    </source>
</evidence>
<dbReference type="RefSeq" id="WP_157299377.1">
    <property type="nucleotide sequence ID" value="NZ_BAAAZB010000010.1"/>
</dbReference>
<dbReference type="InterPro" id="IPR000601">
    <property type="entry name" value="PKD_dom"/>
</dbReference>
<dbReference type="SMART" id="SM00089">
    <property type="entry name" value="PKD"/>
    <property type="match status" value="4"/>
</dbReference>
<dbReference type="Proteomes" id="UP000468388">
    <property type="component" value="Unassembled WGS sequence"/>
</dbReference>
<dbReference type="InterPro" id="IPR013783">
    <property type="entry name" value="Ig-like_fold"/>
</dbReference>
<name>A0A6N8J9G8_9BACT</name>
<dbReference type="InterPro" id="IPR026341">
    <property type="entry name" value="T9SS_type_B"/>
</dbReference>
<comment type="caution">
    <text evidence="3">The sequence shown here is derived from an EMBL/GenBank/DDBJ whole genome shotgun (WGS) entry which is preliminary data.</text>
</comment>
<dbReference type="EMBL" id="WRXO01000002">
    <property type="protein sequence ID" value="MVT40742.1"/>
    <property type="molecule type" value="Genomic_DNA"/>
</dbReference>
<gene>
    <name evidence="3" type="ORF">GO495_09145</name>
</gene>
<dbReference type="CDD" id="cd00146">
    <property type="entry name" value="PKD"/>
    <property type="match status" value="3"/>
</dbReference>
<dbReference type="Pfam" id="PF13585">
    <property type="entry name" value="CHU_C"/>
    <property type="match status" value="1"/>
</dbReference>
<protein>
    <submittedName>
        <fullName evidence="3">PKD domain-containing protein</fullName>
    </submittedName>
</protein>
<proteinExistence type="predicted"/>
<evidence type="ECO:0000313" key="3">
    <source>
        <dbReference type="EMBL" id="MVT40742.1"/>
    </source>
</evidence>
<feature type="domain" description="PKD" evidence="2">
    <location>
        <begin position="690"/>
        <end position="758"/>
    </location>
</feature>
<keyword evidence="4" id="KW-1185">Reference proteome</keyword>
<dbReference type="OrthoDB" id="7794186at2"/>
<feature type="signal peptide" evidence="1">
    <location>
        <begin position="1"/>
        <end position="23"/>
    </location>
</feature>
<keyword evidence="1" id="KW-0732">Signal</keyword>
<organism evidence="3 4">
    <name type="scientific">Chitinophaga oryziterrae</name>
    <dbReference type="NCBI Taxonomy" id="1031224"/>
    <lineage>
        <taxon>Bacteria</taxon>
        <taxon>Pseudomonadati</taxon>
        <taxon>Bacteroidota</taxon>
        <taxon>Chitinophagia</taxon>
        <taxon>Chitinophagales</taxon>
        <taxon>Chitinophagaceae</taxon>
        <taxon>Chitinophaga</taxon>
    </lineage>
</organism>
<feature type="domain" description="PKD" evidence="2">
    <location>
        <begin position="786"/>
        <end position="827"/>
    </location>
</feature>
<evidence type="ECO:0000256" key="1">
    <source>
        <dbReference type="SAM" id="SignalP"/>
    </source>
</evidence>
<dbReference type="Pfam" id="PF17517">
    <property type="entry name" value="IgGFc_binding"/>
    <property type="match status" value="1"/>
</dbReference>
<dbReference type="AlphaFoldDB" id="A0A6N8J9G8"/>
<accession>A0A6N8J9G8</accession>
<dbReference type="Pfam" id="PF18911">
    <property type="entry name" value="PKD_4"/>
    <property type="match status" value="3"/>
</dbReference>
<dbReference type="InterPro" id="IPR022409">
    <property type="entry name" value="PKD/Chitinase_dom"/>
</dbReference>
<reference evidence="3 4" key="1">
    <citation type="submission" date="2019-12" db="EMBL/GenBank/DDBJ databases">
        <title>The draft genomic sequence of strain Chitinophaga oryziterrae JCM 16595.</title>
        <authorList>
            <person name="Zhang X."/>
        </authorList>
    </citation>
    <scope>NUCLEOTIDE SEQUENCE [LARGE SCALE GENOMIC DNA]</scope>
    <source>
        <strain evidence="3 4">JCM 16595</strain>
    </source>
</reference>
<feature type="domain" description="PKD" evidence="2">
    <location>
        <begin position="843"/>
        <end position="912"/>
    </location>
</feature>
<sequence>MTLVKHITPVVCLLLILSGMANAQELSNKGKEFWVGYGHHQFMEPGLTNTQDMILYLSAEEAANVTVTIEGTTWTRSYSIPANTVIPTALIPKSGAIDARLVSLPPSYGGTGGEGVFTNKGIHIVSDVPIVAYAHIFGSASSGATMLMPINTWGYSYISLNSQQHYADNCFSWMYVVAKENNTVVEITPSELSRNGRPAGVPFTVTLNKGDIYQLIGASLGSGVGRELTGTTVKSLGNSDGKCFPIAVFSGSSRTAISCPGGSGSSGDNNMQQVFPFQAWGKRYLTAPISGKTATSYQTNLYKVVVKDPTTIVKRNGVQLTGLTSHSCYEFQSRTADYIESDKPVLLAQFMASMDGCPFTADIGDPEMIYTSPIEQATKRVAFYRNTKEVIDINGLILIIPDAGLTSLKIDGSNTYDVAYAHPNLPGYTVVVKKWKSADAQCIVQSDSSFNAITYGLGSYESYGYNAGTYINNLNAIGQIHNTMDTSATQNAYTCVNTPVNLSVLFTYQPAKLVWQLSKTAITPGTDVVDNAPVPTSQVNIKGVVFYEYSLPQSYQFAAAGSYDISILSTAPHIENCNNTEEIIYTITVKGKPAAVASYTNGLGCAYDSVHFSGTKTGNGYNINRWAWDFPAKKTDGMNTTQSFAAGTVPVKLTVVSEEGCVADTAFSVDVYPVPHAAFSLNDVCEGLPVTVTDQSTGVINSWSWNFGDGTTAVKNTAALFDKTYTTAGTFPVKLLVTSDHSCVKDTTISIAVHAAPVADFTMPKAVCMPEGKATFTNISKVSDQSPLSYQWNFGDGSSPSNEISPSHVYATAGNYGVNLRVNTSYGCTDDTTKALKAFYEKPVADFSTAADTLCQGADNAFTDKSTAVNSTIQEWAWDFGDGTNDNVRNPDKRYTQPGDYTVQLAVTSSAGCISDPATQDVKVFLQPVIDAGPSFTVEYGTTVEFQPVVNDVTGLTFSWTPATELTSPTVLNPQLIALHDEKYTLTATGLSGCTASDDMEVKVYKPVKIPNAFSPNGDHINDTWMITNLADYRNSTVEVFNRYGQLVFKSIGYDRPWDGMYNGNMLPLATYYYVIKLKDGSAPLTGYVVILK</sequence>